<evidence type="ECO:0000256" key="3">
    <source>
        <dbReference type="ARBA" id="ARBA00005349"/>
    </source>
</evidence>
<dbReference type="Proteomes" id="UP000194450">
    <property type="component" value="Unassembled WGS sequence"/>
</dbReference>
<dbReference type="GO" id="GO:0071949">
    <property type="term" value="F:FAD binding"/>
    <property type="evidence" value="ECO:0007669"/>
    <property type="project" value="InterPro"/>
</dbReference>
<organism evidence="9 10">
    <name type="scientific">Pseudidiomarina planktonica</name>
    <dbReference type="NCBI Taxonomy" id="1323738"/>
    <lineage>
        <taxon>Bacteria</taxon>
        <taxon>Pseudomonadati</taxon>
        <taxon>Pseudomonadota</taxon>
        <taxon>Gammaproteobacteria</taxon>
        <taxon>Alteromonadales</taxon>
        <taxon>Idiomarinaceae</taxon>
        <taxon>Pseudidiomarina</taxon>
    </lineage>
</organism>
<evidence type="ECO:0000256" key="5">
    <source>
        <dbReference type="ARBA" id="ARBA00022827"/>
    </source>
</evidence>
<accession>A0A1Y6ENI1</accession>
<evidence type="ECO:0000256" key="1">
    <source>
        <dbReference type="ARBA" id="ARBA00001974"/>
    </source>
</evidence>
<dbReference type="InterPro" id="IPR051205">
    <property type="entry name" value="UbiH/COQ6_monooxygenase"/>
</dbReference>
<keyword evidence="7" id="KW-0503">Monooxygenase</keyword>
<dbReference type="InterPro" id="IPR036188">
    <property type="entry name" value="FAD/NAD-bd_sf"/>
</dbReference>
<dbReference type="Gene3D" id="3.50.50.60">
    <property type="entry name" value="FAD/NAD(P)-binding domain"/>
    <property type="match status" value="2"/>
</dbReference>
<keyword evidence="5" id="KW-0274">FAD</keyword>
<proteinExistence type="inferred from homology"/>
<evidence type="ECO:0000313" key="9">
    <source>
        <dbReference type="EMBL" id="SMQ63859.1"/>
    </source>
</evidence>
<dbReference type="UniPathway" id="UPA00232"/>
<feature type="domain" description="FAD-binding" evidence="8">
    <location>
        <begin position="2"/>
        <end position="337"/>
    </location>
</feature>
<keyword evidence="4" id="KW-0285">Flavoprotein</keyword>
<dbReference type="InterPro" id="IPR018168">
    <property type="entry name" value="Ubi_Hdrlase_CS"/>
</dbReference>
<comment type="similarity">
    <text evidence="3">Belongs to the UbiH/COQ6 family.</text>
</comment>
<dbReference type="NCBIfam" id="TIGR01988">
    <property type="entry name" value="Ubi-OHases"/>
    <property type="match status" value="1"/>
</dbReference>
<reference evidence="10" key="1">
    <citation type="submission" date="2017-04" db="EMBL/GenBank/DDBJ databases">
        <authorList>
            <person name="Varghese N."/>
            <person name="Submissions S."/>
        </authorList>
    </citation>
    <scope>NUCLEOTIDE SEQUENCE [LARGE SCALE GENOMIC DNA]</scope>
</reference>
<dbReference type="EMBL" id="FXWH01000001">
    <property type="protein sequence ID" value="SMQ63859.1"/>
    <property type="molecule type" value="Genomic_DNA"/>
</dbReference>
<keyword evidence="10" id="KW-1185">Reference proteome</keyword>
<dbReference type="PANTHER" id="PTHR43876:SF10">
    <property type="entry name" value="3-DEMETHOXYUBIQUINOL 3-HYDROXYLASE"/>
    <property type="match status" value="1"/>
</dbReference>
<dbReference type="RefSeq" id="WP_157984134.1">
    <property type="nucleotide sequence ID" value="NZ_FXWH01000001.1"/>
</dbReference>
<evidence type="ECO:0000256" key="2">
    <source>
        <dbReference type="ARBA" id="ARBA00004749"/>
    </source>
</evidence>
<evidence type="ECO:0000313" key="10">
    <source>
        <dbReference type="Proteomes" id="UP000194450"/>
    </source>
</evidence>
<comment type="cofactor">
    <cofactor evidence="1">
        <name>FAD</name>
        <dbReference type="ChEBI" id="CHEBI:57692"/>
    </cofactor>
</comment>
<evidence type="ECO:0000256" key="6">
    <source>
        <dbReference type="ARBA" id="ARBA00023002"/>
    </source>
</evidence>
<keyword evidence="6" id="KW-0560">Oxidoreductase</keyword>
<dbReference type="SUPFAM" id="SSF51905">
    <property type="entry name" value="FAD/NAD(P)-binding domain"/>
    <property type="match status" value="1"/>
</dbReference>
<name>A0A1Y6ENI1_9GAMM</name>
<protein>
    <submittedName>
        <fullName evidence="9">2-octaprenyl-3-methyl-6-methoxy-1,4-benzoquinol hydroxylase</fullName>
    </submittedName>
</protein>
<dbReference type="GO" id="GO:0008682">
    <property type="term" value="F:3-demethoxyubiquinol 3-hydroxylase activity"/>
    <property type="evidence" value="ECO:0007669"/>
    <property type="project" value="TreeGrafter"/>
</dbReference>
<dbReference type="PANTHER" id="PTHR43876">
    <property type="entry name" value="UBIQUINONE BIOSYNTHESIS MONOOXYGENASE COQ6, MITOCHONDRIAL"/>
    <property type="match status" value="1"/>
</dbReference>
<evidence type="ECO:0000256" key="7">
    <source>
        <dbReference type="ARBA" id="ARBA00023033"/>
    </source>
</evidence>
<dbReference type="InterPro" id="IPR002938">
    <property type="entry name" value="FAD-bd"/>
</dbReference>
<evidence type="ECO:0000256" key="4">
    <source>
        <dbReference type="ARBA" id="ARBA00022630"/>
    </source>
</evidence>
<sequence>MNIVVVGGGLVGASAALALAQAGHQVTLIERVEPGAVSAETKDWDLRISSVHQQNQQWLAELGVWSQVPATRRFGYTELAVESQDGAKLTFSAADAGFAELGFMVENNALQRALWQQLEAEQVTLRCPDAVESIDWEARTVTTTAAEPLSFDLLLGCDGANSATAKRAGIGRRGWDYGQRCMLANVITEQALPTQTWEIFRAGGPYALLPLDTHRACLINYQSSQAISELQQQGDDAVLAELSDLFSPHIGSFQLQPTNSYASFPIQRHTALRYHAHNCVALVGDAAHSIHPLAGQGVNLGFADVQSLVSQLSTQDLATVLPAYEGERRALNQRMMRAMDAIHYGFDSKHLIAKWGIRGVFAGIAQLPPLKRQVVRAAMGL</sequence>
<dbReference type="PRINTS" id="PR00420">
    <property type="entry name" value="RNGMNOXGNASE"/>
</dbReference>
<comment type="pathway">
    <text evidence="2">Cofactor biosynthesis; ubiquinone biosynthesis.</text>
</comment>
<dbReference type="AlphaFoldDB" id="A0A1Y6ENI1"/>
<dbReference type="PROSITE" id="PS01304">
    <property type="entry name" value="UBIH"/>
    <property type="match status" value="1"/>
</dbReference>
<dbReference type="GO" id="GO:0006744">
    <property type="term" value="P:ubiquinone biosynthetic process"/>
    <property type="evidence" value="ECO:0007669"/>
    <property type="project" value="UniProtKB-UniPathway"/>
</dbReference>
<evidence type="ECO:0000259" key="8">
    <source>
        <dbReference type="Pfam" id="PF01494"/>
    </source>
</evidence>
<dbReference type="OrthoDB" id="9769565at2"/>
<dbReference type="Pfam" id="PF01494">
    <property type="entry name" value="FAD_binding_3"/>
    <property type="match status" value="1"/>
</dbReference>
<dbReference type="InterPro" id="IPR010971">
    <property type="entry name" value="UbiH/COQ6"/>
</dbReference>
<gene>
    <name evidence="9" type="ORF">SAMN06297229_0921</name>
</gene>